<dbReference type="Proteomes" id="UP000287651">
    <property type="component" value="Unassembled WGS sequence"/>
</dbReference>
<gene>
    <name evidence="2" type="ORF">B296_00053998</name>
</gene>
<accession>A0A426X3G4</accession>
<dbReference type="AlphaFoldDB" id="A0A426X3G4"/>
<proteinExistence type="predicted"/>
<evidence type="ECO:0000313" key="3">
    <source>
        <dbReference type="Proteomes" id="UP000287651"/>
    </source>
</evidence>
<organism evidence="2 3">
    <name type="scientific">Ensete ventricosum</name>
    <name type="common">Abyssinian banana</name>
    <name type="synonym">Musa ensete</name>
    <dbReference type="NCBI Taxonomy" id="4639"/>
    <lineage>
        <taxon>Eukaryota</taxon>
        <taxon>Viridiplantae</taxon>
        <taxon>Streptophyta</taxon>
        <taxon>Embryophyta</taxon>
        <taxon>Tracheophyta</taxon>
        <taxon>Spermatophyta</taxon>
        <taxon>Magnoliopsida</taxon>
        <taxon>Liliopsida</taxon>
        <taxon>Zingiberales</taxon>
        <taxon>Musaceae</taxon>
        <taxon>Ensete</taxon>
    </lineage>
</organism>
<feature type="non-terminal residue" evidence="2">
    <location>
        <position position="111"/>
    </location>
</feature>
<feature type="compositionally biased region" description="Basic residues" evidence="1">
    <location>
        <begin position="49"/>
        <end position="64"/>
    </location>
</feature>
<feature type="compositionally biased region" description="Basic and acidic residues" evidence="1">
    <location>
        <begin position="37"/>
        <end position="48"/>
    </location>
</feature>
<dbReference type="EMBL" id="AMZH03027767">
    <property type="protein sequence ID" value="RRT34011.1"/>
    <property type="molecule type" value="Genomic_DNA"/>
</dbReference>
<evidence type="ECO:0000313" key="2">
    <source>
        <dbReference type="EMBL" id="RRT34011.1"/>
    </source>
</evidence>
<protein>
    <submittedName>
        <fullName evidence="2">Uncharacterized protein</fullName>
    </submittedName>
</protein>
<comment type="caution">
    <text evidence="2">The sequence shown here is derived from an EMBL/GenBank/DDBJ whole genome shotgun (WGS) entry which is preliminary data.</text>
</comment>
<reference evidence="2 3" key="1">
    <citation type="journal article" date="2014" name="Agronomy (Basel)">
        <title>A Draft Genome Sequence for Ensete ventricosum, the Drought-Tolerant Tree Against Hunger.</title>
        <authorList>
            <person name="Harrison J."/>
            <person name="Moore K.A."/>
            <person name="Paszkiewicz K."/>
            <person name="Jones T."/>
            <person name="Grant M."/>
            <person name="Ambacheew D."/>
            <person name="Muzemil S."/>
            <person name="Studholme D.J."/>
        </authorList>
    </citation>
    <scope>NUCLEOTIDE SEQUENCE [LARGE SCALE GENOMIC DNA]</scope>
</reference>
<evidence type="ECO:0000256" key="1">
    <source>
        <dbReference type="SAM" id="MobiDB-lite"/>
    </source>
</evidence>
<name>A0A426X3G4_ENSVE</name>
<sequence length="111" mass="12823">MEPRSAISTFTARYVRYISVRQVVGTRTARYRAVPSKIDRRQSIEREKGKKKRKKKKKKGKRIPIARARSSPVRHRRLRAIAARGSPAPTSCYRSWVAGSFTPARGERSRR</sequence>
<feature type="region of interest" description="Disordered" evidence="1">
    <location>
        <begin position="34"/>
        <end position="64"/>
    </location>
</feature>